<feature type="domain" description="RDRP C-terminal head" evidence="12">
    <location>
        <begin position="984"/>
        <end position="1125"/>
    </location>
</feature>
<dbReference type="GO" id="GO:0003968">
    <property type="term" value="F:RNA-directed RNA polymerase activity"/>
    <property type="evidence" value="ECO:0007669"/>
    <property type="project" value="UniProtKB-KW"/>
</dbReference>
<evidence type="ECO:0000313" key="14">
    <source>
        <dbReference type="Proteomes" id="UP001605036"/>
    </source>
</evidence>
<dbReference type="PANTHER" id="PTHR23079:SF5">
    <property type="entry name" value="RNA-DEPENDENT RNA POLYMERASE 2"/>
    <property type="match status" value="1"/>
</dbReference>
<evidence type="ECO:0000256" key="1">
    <source>
        <dbReference type="ARBA" id="ARBA00005762"/>
    </source>
</evidence>
<evidence type="ECO:0000256" key="7">
    <source>
        <dbReference type="ARBA" id="ARBA00048744"/>
    </source>
</evidence>
<name>A0ABD1ZQ20_9MARC</name>
<keyword evidence="6 8" id="KW-0943">RNA-mediated gene silencing</keyword>
<dbReference type="AlphaFoldDB" id="A0ABD1ZQ20"/>
<dbReference type="GO" id="GO:0003723">
    <property type="term" value="F:RNA binding"/>
    <property type="evidence" value="ECO:0007669"/>
    <property type="project" value="UniProtKB-KW"/>
</dbReference>
<protein>
    <recommendedName>
        <fullName evidence="8">RNA-dependent RNA polymerase</fullName>
        <ecNumber evidence="8">2.7.7.48</ecNumber>
    </recommendedName>
</protein>
<dbReference type="InterPro" id="IPR007855">
    <property type="entry name" value="RDRP"/>
</dbReference>
<proteinExistence type="inferred from homology"/>
<evidence type="ECO:0000256" key="2">
    <source>
        <dbReference type="ARBA" id="ARBA00022484"/>
    </source>
</evidence>
<dbReference type="GO" id="GO:0031047">
    <property type="term" value="P:regulatory ncRNA-mediated gene silencing"/>
    <property type="evidence" value="ECO:0007669"/>
    <property type="project" value="UniProtKB-KW"/>
</dbReference>
<dbReference type="InterPro" id="IPR057596">
    <property type="entry name" value="RDRP_core"/>
</dbReference>
<evidence type="ECO:0000259" key="12">
    <source>
        <dbReference type="Pfam" id="PF26253"/>
    </source>
</evidence>
<dbReference type="Proteomes" id="UP001605036">
    <property type="component" value="Unassembled WGS sequence"/>
</dbReference>
<evidence type="ECO:0000256" key="4">
    <source>
        <dbReference type="ARBA" id="ARBA00022695"/>
    </source>
</evidence>
<evidence type="ECO:0000256" key="6">
    <source>
        <dbReference type="ARBA" id="ARBA00023158"/>
    </source>
</evidence>
<keyword evidence="2 8" id="KW-0696">RNA-directed RNA polymerase</keyword>
<dbReference type="Pfam" id="PF24823">
    <property type="entry name" value="PH_RDR2"/>
    <property type="match status" value="1"/>
</dbReference>
<evidence type="ECO:0000256" key="5">
    <source>
        <dbReference type="ARBA" id="ARBA00022884"/>
    </source>
</evidence>
<reference evidence="13 14" key="1">
    <citation type="submission" date="2024-09" db="EMBL/GenBank/DDBJ databases">
        <title>Chromosome-scale assembly of Riccia fluitans.</title>
        <authorList>
            <person name="Paukszto L."/>
            <person name="Sawicki J."/>
            <person name="Karawczyk K."/>
            <person name="Piernik-Szablinska J."/>
            <person name="Szczecinska M."/>
            <person name="Mazdziarz M."/>
        </authorList>
    </citation>
    <scope>NUCLEOTIDE SEQUENCE [LARGE SCALE GENOMIC DNA]</scope>
    <source>
        <strain evidence="13">Rf_01</strain>
        <tissue evidence="13">Aerial parts of the thallus</tissue>
    </source>
</reference>
<evidence type="ECO:0000259" key="10">
    <source>
        <dbReference type="Pfam" id="PF05183"/>
    </source>
</evidence>
<feature type="region of interest" description="Disordered" evidence="9">
    <location>
        <begin position="1122"/>
        <end position="1146"/>
    </location>
</feature>
<dbReference type="Pfam" id="PF26253">
    <property type="entry name" value="RdRP_head"/>
    <property type="match status" value="1"/>
</dbReference>
<gene>
    <name evidence="13" type="ORF">R1flu_021280</name>
</gene>
<sequence>MKVEFVEKLRRNCSSVTFVISCSRAIELRPTKNVHGFFRYRNQMSGRSRGVGQVRFREENVASRAVDLSNEGRFLLYNQQLKFTLLDKKLQHAAPTCCRLENCTIHVGCLTAKDRMLSLWNYQGIVELELDLEEQTLSIHLAFTSMDYRLEFPLSQIRQFAPVEVSGRNQGLLTQIGEIPPYLYRRPFSPSQTDDKYVDVFLNGCLPRKLEKSDGESWRKGWVRTTDFTGSNAIGQSSVYVVELDCSEHRHDILSLLQQTLSFNEVPRSLQVEEVVYSEASQVAIPMWNPENFRVPFGILYKVNSLIQYGKLCVPNLEERFCRLISSGNESTIKLALQALSDEDGCHDPARFLRAKLDEMKKVAPPGVKMKQGMAWIHRVLVTPSKVYCIGPEMEQSNRIVRQHEDYTDRFLRVQFVDEDCSPLTSTALTSDVRSGHTEIYRRIKQVLKEGISIGSRKYEFLAFSASQLRESQLWMFAGKRPPPGSDKPAVTADSIRLQMGDFSQIRNVAKCAARMGQCFSASTPTRKVLPLQVKRIKDITVKTDGVTYCFSDGIGKISQDFARSIAKTCGSTGRIPSAFQIRYGGYKGMVAIDPCASSAFKLYLRPSMRKFDSCHFSLEVLDYTRVLPCFLNRQVISLLSTLGVKDQVFIDLQKQVLKDLDHMLEDDALARKVISCRESNSLALQMLDNGYTSRTEPLLKRLLCVFRDAEVQELRAKAKIFLPKARLLIGCIDETKILKYGEVFVQVSGASYAGGSYYSAQDNVENRDRTTVVTQKVFVAKNPCLHPGDVRVLQAVDVPGLHHMVDCVVFPQVGPKPHPHECSGSDLDGDQYMVSWEERLIPPSVDDPMDYSPPAATVVDHPVTIEEIQEFFLNYMTNDNLGVIANAHVVHADKEKSKARSEKCLELAHLASLAVDFPKTGVPAIIPQELRPREYPDFMEKEHRVSYISSGVLGKLYRAVFTTSFDAQTFSGVRMSDNIVNIFDEDMGVPGYEKHVESALSHKTIYDMKLQQLMSHYGIREEAEIIGGHVLSLSRIFARRQVDVLPKVRKAFEALQAEARSWFYARGFGKVDGEEEAKASAWYHVTYHKDYVGRRNSIQLLSFPWTVAKVLLKVKRSAGRNNDRQNGVGSSEADGYGPPGKRQKL</sequence>
<keyword evidence="5 8" id="KW-0694">RNA-binding</keyword>
<comment type="function">
    <text evidence="8">Probably involved in the RNA silencing pathway and required for the generation of small interfering RNAs (siRNAs).</text>
</comment>
<keyword evidence="4 8" id="KW-0548">Nucleotidyltransferase</keyword>
<comment type="catalytic activity">
    <reaction evidence="7 8">
        <text>RNA(n) + a ribonucleoside 5'-triphosphate = RNA(n+1) + diphosphate</text>
        <dbReference type="Rhea" id="RHEA:21248"/>
        <dbReference type="Rhea" id="RHEA-COMP:14527"/>
        <dbReference type="Rhea" id="RHEA-COMP:17342"/>
        <dbReference type="ChEBI" id="CHEBI:33019"/>
        <dbReference type="ChEBI" id="CHEBI:61557"/>
        <dbReference type="ChEBI" id="CHEBI:140395"/>
        <dbReference type="EC" id="2.7.7.48"/>
    </reaction>
</comment>
<feature type="domain" description="RDRP core" evidence="10">
    <location>
        <begin position="382"/>
        <end position="961"/>
    </location>
</feature>
<dbReference type="EC" id="2.7.7.48" evidence="8"/>
<dbReference type="InterPro" id="IPR057590">
    <property type="entry name" value="PH_RDR1/2-like"/>
</dbReference>
<evidence type="ECO:0000259" key="11">
    <source>
        <dbReference type="Pfam" id="PF24823"/>
    </source>
</evidence>
<organism evidence="13 14">
    <name type="scientific">Riccia fluitans</name>
    <dbReference type="NCBI Taxonomy" id="41844"/>
    <lineage>
        <taxon>Eukaryota</taxon>
        <taxon>Viridiplantae</taxon>
        <taxon>Streptophyta</taxon>
        <taxon>Embryophyta</taxon>
        <taxon>Marchantiophyta</taxon>
        <taxon>Marchantiopsida</taxon>
        <taxon>Marchantiidae</taxon>
        <taxon>Marchantiales</taxon>
        <taxon>Ricciaceae</taxon>
        <taxon>Riccia</taxon>
    </lineage>
</organism>
<evidence type="ECO:0000256" key="8">
    <source>
        <dbReference type="RuleBase" id="RU363098"/>
    </source>
</evidence>
<keyword evidence="3 8" id="KW-0808">Transferase</keyword>
<dbReference type="InterPro" id="IPR058752">
    <property type="entry name" value="RDRP_C_head"/>
</dbReference>
<dbReference type="Pfam" id="PF05183">
    <property type="entry name" value="RdRP"/>
    <property type="match status" value="1"/>
</dbReference>
<dbReference type="PANTHER" id="PTHR23079">
    <property type="entry name" value="RNA-DEPENDENT RNA POLYMERASE"/>
    <property type="match status" value="1"/>
</dbReference>
<keyword evidence="14" id="KW-1185">Reference proteome</keyword>
<evidence type="ECO:0000256" key="3">
    <source>
        <dbReference type="ARBA" id="ARBA00022679"/>
    </source>
</evidence>
<dbReference type="EMBL" id="JBHFFA010000001">
    <property type="protein sequence ID" value="KAL2653152.1"/>
    <property type="molecule type" value="Genomic_DNA"/>
</dbReference>
<comment type="similarity">
    <text evidence="1 8">Belongs to the RdRP family.</text>
</comment>
<feature type="domain" description="RDR1/2-like PH-like" evidence="11">
    <location>
        <begin position="105"/>
        <end position="258"/>
    </location>
</feature>
<comment type="caution">
    <text evidence="13">The sequence shown here is derived from an EMBL/GenBank/DDBJ whole genome shotgun (WGS) entry which is preliminary data.</text>
</comment>
<evidence type="ECO:0000313" key="13">
    <source>
        <dbReference type="EMBL" id="KAL2653152.1"/>
    </source>
</evidence>
<dbReference type="PROSITE" id="PS51257">
    <property type="entry name" value="PROKAR_LIPOPROTEIN"/>
    <property type="match status" value="1"/>
</dbReference>
<accession>A0ABD1ZQ20</accession>
<evidence type="ECO:0000256" key="9">
    <source>
        <dbReference type="SAM" id="MobiDB-lite"/>
    </source>
</evidence>